<evidence type="ECO:0000313" key="2">
    <source>
        <dbReference type="EMBL" id="KAL0576496.1"/>
    </source>
</evidence>
<dbReference type="InterPro" id="IPR020843">
    <property type="entry name" value="ER"/>
</dbReference>
<organism evidence="2 3">
    <name type="scientific">Marasmius crinis-equi</name>
    <dbReference type="NCBI Taxonomy" id="585013"/>
    <lineage>
        <taxon>Eukaryota</taxon>
        <taxon>Fungi</taxon>
        <taxon>Dikarya</taxon>
        <taxon>Basidiomycota</taxon>
        <taxon>Agaricomycotina</taxon>
        <taxon>Agaricomycetes</taxon>
        <taxon>Agaricomycetidae</taxon>
        <taxon>Agaricales</taxon>
        <taxon>Marasmiineae</taxon>
        <taxon>Marasmiaceae</taxon>
        <taxon>Marasmius</taxon>
    </lineage>
</organism>
<evidence type="ECO:0000313" key="3">
    <source>
        <dbReference type="Proteomes" id="UP001465976"/>
    </source>
</evidence>
<dbReference type="SMART" id="SM00829">
    <property type="entry name" value="PKS_ER"/>
    <property type="match status" value="1"/>
</dbReference>
<gene>
    <name evidence="2" type="ORF">V5O48_005471</name>
</gene>
<comment type="caution">
    <text evidence="2">The sequence shown here is derived from an EMBL/GenBank/DDBJ whole genome shotgun (WGS) entry which is preliminary data.</text>
</comment>
<dbReference type="InterPro" id="IPR047122">
    <property type="entry name" value="Trans-enoyl_RdTase-like"/>
</dbReference>
<dbReference type="Gene3D" id="3.40.50.720">
    <property type="entry name" value="NAD(P)-binding Rossmann-like Domain"/>
    <property type="match status" value="1"/>
</dbReference>
<dbReference type="InterPro" id="IPR013154">
    <property type="entry name" value="ADH-like_N"/>
</dbReference>
<dbReference type="InterPro" id="IPR011032">
    <property type="entry name" value="GroES-like_sf"/>
</dbReference>
<dbReference type="Proteomes" id="UP001465976">
    <property type="component" value="Unassembled WGS sequence"/>
</dbReference>
<dbReference type="Pfam" id="PF00107">
    <property type="entry name" value="ADH_zinc_N"/>
    <property type="match status" value="1"/>
</dbReference>
<protein>
    <recommendedName>
        <fullName evidence="1">Enoyl reductase (ER) domain-containing protein</fullName>
    </recommendedName>
</protein>
<proteinExistence type="predicted"/>
<dbReference type="SUPFAM" id="SSF50129">
    <property type="entry name" value="GroES-like"/>
    <property type="match status" value="1"/>
</dbReference>
<accession>A0ABR3FM67</accession>
<dbReference type="PANTHER" id="PTHR45348:SF2">
    <property type="entry name" value="ZINC-TYPE ALCOHOL DEHYDROGENASE-LIKE PROTEIN C2E1P3.01"/>
    <property type="match status" value="1"/>
</dbReference>
<dbReference type="EMBL" id="JBAHYK010000219">
    <property type="protein sequence ID" value="KAL0576496.1"/>
    <property type="molecule type" value="Genomic_DNA"/>
</dbReference>
<sequence>MASQKALYLVEKQGSFAIRERDIPTPAAGDLLVKIKAVALNPLDWKVQATGMFVDTYPAILGLDIAGDVEQVGEGVEGFGIGDRVVFQGRYENDYAGFQLFTKASAEFTAKACRFVFDGIVIPEATTYSQAASVPSGLVTAAIGLFAEAPAGAALITSLDDSIKFTNQGALVIGGSSSVGQYGKLGLSMLDELTQSSRLPAIQLLKWSGFSPIVAYASGHHTDHLKGIGATHVIDRKTVHLQDLPDTVKKVTDARVEIGFDAIGIPDTQEAGYASVADGGSFCTVLPIPFKGVVESKAVYYISSLGTDRMFLRSLFSKIEGMLESGTVMPNNVEELPGGLEGVLEGLERLKKDQVSGKKLIALVQEK</sequence>
<dbReference type="PANTHER" id="PTHR45348">
    <property type="entry name" value="HYPOTHETICAL OXIDOREDUCTASE (EUROFUNG)"/>
    <property type="match status" value="1"/>
</dbReference>
<dbReference type="SUPFAM" id="SSF51735">
    <property type="entry name" value="NAD(P)-binding Rossmann-fold domains"/>
    <property type="match status" value="1"/>
</dbReference>
<feature type="domain" description="Enoyl reductase (ER)" evidence="1">
    <location>
        <begin position="14"/>
        <end position="256"/>
    </location>
</feature>
<keyword evidence="3" id="KW-1185">Reference proteome</keyword>
<dbReference type="Pfam" id="PF08240">
    <property type="entry name" value="ADH_N"/>
    <property type="match status" value="1"/>
</dbReference>
<dbReference type="Gene3D" id="3.90.180.10">
    <property type="entry name" value="Medium-chain alcohol dehydrogenases, catalytic domain"/>
    <property type="match status" value="1"/>
</dbReference>
<dbReference type="InterPro" id="IPR013149">
    <property type="entry name" value="ADH-like_C"/>
</dbReference>
<reference evidence="2 3" key="1">
    <citation type="submission" date="2024-02" db="EMBL/GenBank/DDBJ databases">
        <title>A draft genome for the cacao thread blight pathogen Marasmius crinis-equi.</title>
        <authorList>
            <person name="Cohen S.P."/>
            <person name="Baruah I.K."/>
            <person name="Amoako-Attah I."/>
            <person name="Bukari Y."/>
            <person name="Meinhardt L.W."/>
            <person name="Bailey B.A."/>
        </authorList>
    </citation>
    <scope>NUCLEOTIDE SEQUENCE [LARGE SCALE GENOMIC DNA]</scope>
    <source>
        <strain evidence="2 3">GH-76</strain>
    </source>
</reference>
<name>A0ABR3FM67_9AGAR</name>
<dbReference type="InterPro" id="IPR036291">
    <property type="entry name" value="NAD(P)-bd_dom_sf"/>
</dbReference>
<evidence type="ECO:0000259" key="1">
    <source>
        <dbReference type="SMART" id="SM00829"/>
    </source>
</evidence>
<dbReference type="CDD" id="cd08249">
    <property type="entry name" value="enoyl_reductase_like"/>
    <property type="match status" value="1"/>
</dbReference>